<feature type="domain" description="Response regulatory" evidence="7">
    <location>
        <begin position="3"/>
        <end position="120"/>
    </location>
</feature>
<dbReference type="InterPro" id="IPR029016">
    <property type="entry name" value="GAF-like_dom_sf"/>
</dbReference>
<evidence type="ECO:0000313" key="11">
    <source>
        <dbReference type="Proteomes" id="UP000295765"/>
    </source>
</evidence>
<reference evidence="10 11" key="1">
    <citation type="submission" date="2019-03" db="EMBL/GenBank/DDBJ databases">
        <title>Genomic Encyclopedia of Type Strains, Phase IV (KMG-IV): sequencing the most valuable type-strain genomes for metagenomic binning, comparative biology and taxonomic classification.</title>
        <authorList>
            <person name="Goeker M."/>
        </authorList>
    </citation>
    <scope>NUCLEOTIDE SEQUENCE [LARGE SCALE GENOMIC DNA]</scope>
    <source>
        <strain evidence="10 11">DSM 25287</strain>
    </source>
</reference>
<organism evidence="10 11">
    <name type="scientific">Plasticicumulans lactativorans</name>
    <dbReference type="NCBI Taxonomy" id="1133106"/>
    <lineage>
        <taxon>Bacteria</taxon>
        <taxon>Pseudomonadati</taxon>
        <taxon>Pseudomonadota</taxon>
        <taxon>Gammaproteobacteria</taxon>
        <taxon>Candidatus Competibacteraceae</taxon>
        <taxon>Plasticicumulans</taxon>
    </lineage>
</organism>
<evidence type="ECO:0000313" key="10">
    <source>
        <dbReference type="EMBL" id="TCO81993.1"/>
    </source>
</evidence>
<feature type="domain" description="EAL" evidence="8">
    <location>
        <begin position="865"/>
        <end position="1117"/>
    </location>
</feature>
<evidence type="ECO:0000256" key="2">
    <source>
        <dbReference type="ARBA" id="ARBA00022636"/>
    </source>
</evidence>
<dbReference type="NCBIfam" id="TIGR00254">
    <property type="entry name" value="GGDEF"/>
    <property type="match status" value="1"/>
</dbReference>
<name>A0A4R2L9H3_9GAMM</name>
<dbReference type="CDD" id="cd01948">
    <property type="entry name" value="EAL"/>
    <property type="match status" value="1"/>
</dbReference>
<keyword evidence="4" id="KW-0418">Kinase</keyword>
<dbReference type="SMART" id="SM00052">
    <property type="entry name" value="EAL"/>
    <property type="match status" value="1"/>
</dbReference>
<dbReference type="InterPro" id="IPR011006">
    <property type="entry name" value="CheY-like_superfamily"/>
</dbReference>
<feature type="domain" description="GGDEF" evidence="9">
    <location>
        <begin position="723"/>
        <end position="857"/>
    </location>
</feature>
<dbReference type="GO" id="GO:0071111">
    <property type="term" value="F:cyclic-guanylate-specific phosphodiesterase activity"/>
    <property type="evidence" value="ECO:0007669"/>
    <property type="project" value="UniProtKB-EC"/>
</dbReference>
<dbReference type="Pfam" id="PF00072">
    <property type="entry name" value="Response_reg"/>
    <property type="match status" value="1"/>
</dbReference>
<dbReference type="AlphaFoldDB" id="A0A4R2L9H3"/>
<dbReference type="PROSITE" id="PS50887">
    <property type="entry name" value="GGDEF"/>
    <property type="match status" value="1"/>
</dbReference>
<keyword evidence="3" id="KW-0808">Transferase</keyword>
<dbReference type="GO" id="GO:0000160">
    <property type="term" value="P:phosphorelay signal transduction system"/>
    <property type="evidence" value="ECO:0007669"/>
    <property type="project" value="InterPro"/>
</dbReference>
<dbReference type="SUPFAM" id="SSF52172">
    <property type="entry name" value="CheY-like"/>
    <property type="match status" value="1"/>
</dbReference>
<dbReference type="InterPro" id="IPR052155">
    <property type="entry name" value="Biofilm_reg_signaling"/>
</dbReference>
<comment type="caution">
    <text evidence="10">The sequence shown here is derived from an EMBL/GenBank/DDBJ whole genome shotgun (WGS) entry which is preliminary data.</text>
</comment>
<dbReference type="Gene3D" id="3.20.20.450">
    <property type="entry name" value="EAL domain"/>
    <property type="match status" value="1"/>
</dbReference>
<dbReference type="PROSITE" id="PS50883">
    <property type="entry name" value="EAL"/>
    <property type="match status" value="1"/>
</dbReference>
<dbReference type="SUPFAM" id="SSF55073">
    <property type="entry name" value="Nucleotide cyclase"/>
    <property type="match status" value="1"/>
</dbReference>
<proteinExistence type="predicted"/>
<dbReference type="InterPro" id="IPR001633">
    <property type="entry name" value="EAL_dom"/>
</dbReference>
<keyword evidence="6" id="KW-0175">Coiled coil</keyword>
<evidence type="ECO:0000259" key="7">
    <source>
        <dbReference type="PROSITE" id="PS50110"/>
    </source>
</evidence>
<dbReference type="PANTHER" id="PTHR44757">
    <property type="entry name" value="DIGUANYLATE CYCLASE DGCP"/>
    <property type="match status" value="1"/>
</dbReference>
<protein>
    <recommendedName>
        <fullName evidence="1">cyclic-guanylate-specific phosphodiesterase</fullName>
        <ecNumber evidence="1">3.1.4.52</ecNumber>
    </recommendedName>
</protein>
<dbReference type="InterPro" id="IPR003018">
    <property type="entry name" value="GAF"/>
</dbReference>
<feature type="modified residue" description="4-aspartylphosphate" evidence="5">
    <location>
        <position position="52"/>
    </location>
</feature>
<feature type="coiled-coil region" evidence="6">
    <location>
        <begin position="322"/>
        <end position="349"/>
    </location>
</feature>
<keyword evidence="5" id="KW-0597">Phosphoprotein</keyword>
<accession>A0A4R2L9H3</accession>
<dbReference type="EMBL" id="SLWY01000006">
    <property type="protein sequence ID" value="TCO81993.1"/>
    <property type="molecule type" value="Genomic_DNA"/>
</dbReference>
<dbReference type="CDD" id="cd01949">
    <property type="entry name" value="GGDEF"/>
    <property type="match status" value="1"/>
</dbReference>
<dbReference type="Gene3D" id="3.30.450.40">
    <property type="match status" value="3"/>
</dbReference>
<keyword evidence="2" id="KW-0973">c-di-GMP</keyword>
<dbReference type="SUPFAM" id="SSF55781">
    <property type="entry name" value="GAF domain-like"/>
    <property type="match status" value="3"/>
</dbReference>
<evidence type="ECO:0000256" key="5">
    <source>
        <dbReference type="PROSITE-ProRule" id="PRU00169"/>
    </source>
</evidence>
<dbReference type="InterPro" id="IPR043128">
    <property type="entry name" value="Rev_trsase/Diguanyl_cyclase"/>
</dbReference>
<gene>
    <name evidence="10" type="ORF">EV699_10688</name>
</gene>
<dbReference type="InterPro" id="IPR029787">
    <property type="entry name" value="Nucleotide_cyclase"/>
</dbReference>
<evidence type="ECO:0000256" key="6">
    <source>
        <dbReference type="SAM" id="Coils"/>
    </source>
</evidence>
<dbReference type="FunFam" id="3.20.20.450:FF:000001">
    <property type="entry name" value="Cyclic di-GMP phosphodiesterase yahA"/>
    <property type="match status" value="1"/>
</dbReference>
<dbReference type="SMART" id="SM00065">
    <property type="entry name" value="GAF"/>
    <property type="match status" value="2"/>
</dbReference>
<evidence type="ECO:0000259" key="9">
    <source>
        <dbReference type="PROSITE" id="PS50887"/>
    </source>
</evidence>
<dbReference type="InterPro" id="IPR035919">
    <property type="entry name" value="EAL_sf"/>
</dbReference>
<dbReference type="Proteomes" id="UP000295765">
    <property type="component" value="Unassembled WGS sequence"/>
</dbReference>
<dbReference type="Pfam" id="PF13185">
    <property type="entry name" value="GAF_2"/>
    <property type="match status" value="3"/>
</dbReference>
<dbReference type="SMART" id="SM00448">
    <property type="entry name" value="REC"/>
    <property type="match status" value="1"/>
</dbReference>
<dbReference type="Gene3D" id="3.30.70.270">
    <property type="match status" value="1"/>
</dbReference>
<dbReference type="SUPFAM" id="SSF141868">
    <property type="entry name" value="EAL domain-like"/>
    <property type="match status" value="1"/>
</dbReference>
<evidence type="ECO:0000259" key="8">
    <source>
        <dbReference type="PROSITE" id="PS50883"/>
    </source>
</evidence>
<dbReference type="InterPro" id="IPR000160">
    <property type="entry name" value="GGDEF_dom"/>
</dbReference>
<dbReference type="GO" id="GO:0016301">
    <property type="term" value="F:kinase activity"/>
    <property type="evidence" value="ECO:0007669"/>
    <property type="project" value="UniProtKB-KW"/>
</dbReference>
<dbReference type="OrthoDB" id="7053140at2"/>
<dbReference type="Pfam" id="PF00990">
    <property type="entry name" value="GGDEF"/>
    <property type="match status" value="1"/>
</dbReference>
<dbReference type="PANTHER" id="PTHR44757:SF2">
    <property type="entry name" value="BIOFILM ARCHITECTURE MAINTENANCE PROTEIN MBAA"/>
    <property type="match status" value="1"/>
</dbReference>
<dbReference type="Gene3D" id="3.40.50.2300">
    <property type="match status" value="1"/>
</dbReference>
<keyword evidence="11" id="KW-1185">Reference proteome</keyword>
<dbReference type="SMART" id="SM00267">
    <property type="entry name" value="GGDEF"/>
    <property type="match status" value="1"/>
</dbReference>
<dbReference type="EC" id="3.1.4.52" evidence="1"/>
<dbReference type="InterPro" id="IPR001789">
    <property type="entry name" value="Sig_transdc_resp-reg_receiver"/>
</dbReference>
<sequence length="1117" mass="121097">MARIAVVDDLDANRKLLVAVLRFLGHESIEAADGAAALELTRREHPDLVICDILMPAMDGYEFVRQLRADAALAHIPVVFYTAYYHEREAQELARACGVVDILTKPCEPEQVIRVVEDALARAPAAAPAALAEPEAFDRTHLRLVTDKLSAQAIELQHASQQLAALIELNLQLASERDKQRLLDQVCRGARVLLEATYASLAVRGANGDAVLYVSHSGLDADVEGALGHCRLDAGLLGRVVGERRTQRLAPGHDVNATAGLPAGYPPVRALVAAPLASLTAVYGWLGLGRPADGPAFTEADEKLLGILAAQAGRIYENGALYAQVQRHAAQLEREIVERQEAERQLELQYVVARQLAQAETLQAAAPHLLRAICTGLGFTVGTLWQVDHKAKLLSVVDVWHAPSPQPAAFAALTRTLQMAPGEGLPGHAWSSGRPVWIADGLLDTEFPRKPAAAAAGFRAAAALPLPLRNQIVGVIDVFATEPRPAAQGLIDTLVAVGDQIGQFFERQAQRENILRLSRVHAVLSGINSAIVRIHDRRELFAEACRIAVEHGQFGIAWVGDVDAATQSVMPLAWAGIDDTLGARPVRSAGPADRIAGGILDAIREGVPSVINDLGAIVAPAGTRVAEAQRRGYRASIAFPLRVEGRVEAILALYAREADFFQGEGLELLIELANDLSFALEFIGKRDRLRYLAYYDALTGLPNRELLLERLSRALQNARQSSERVGVVVGDVDRFRHVNNALGRQAGDELLRELARRFLHAWPEPANVARIVADCFGGFVTGIGDATEIAHLLEKHLVGALGQPTVLGDQELRPTLSAGIAVFPGDGDDADTLIGNAEAALRKAKGAGERYLFYRPEMNARIVETLLLENRLRQALDRDEFVLHYQPKVDAADGHVTGLEALIRWHDPDNGLVSPARFVPLLEETGLMVPVGTWVMLRAIEDARGWRAAGIQPPRIAVNVSPIQLQQEDFAGTVLQALAAGNGDRPGLDLEITESMIMTDVEANIAKLTLLRSRDLKMAIDDFGTGYSSLAYLARLPVNALKIDRSFIDTMTTRPESMTIVSTIVSLAHSLGLEVIAEGVETEEQAKFLRLLKCDQLQGYLISRPLPPGEIPAFLRR</sequence>
<evidence type="ECO:0000256" key="4">
    <source>
        <dbReference type="ARBA" id="ARBA00022777"/>
    </source>
</evidence>
<evidence type="ECO:0000256" key="3">
    <source>
        <dbReference type="ARBA" id="ARBA00022679"/>
    </source>
</evidence>
<dbReference type="Pfam" id="PF00563">
    <property type="entry name" value="EAL"/>
    <property type="match status" value="1"/>
</dbReference>
<evidence type="ECO:0000256" key="1">
    <source>
        <dbReference type="ARBA" id="ARBA00012282"/>
    </source>
</evidence>
<dbReference type="PROSITE" id="PS50110">
    <property type="entry name" value="RESPONSE_REGULATORY"/>
    <property type="match status" value="1"/>
</dbReference>
<dbReference type="RefSeq" id="WP_132540172.1">
    <property type="nucleotide sequence ID" value="NZ_SLWY01000006.1"/>
</dbReference>